<dbReference type="InterPro" id="IPR036514">
    <property type="entry name" value="SGNH_hydro_sf"/>
</dbReference>
<comment type="caution">
    <text evidence="1">The sequence shown here is derived from an EMBL/GenBank/DDBJ whole genome shotgun (WGS) entry which is preliminary data.</text>
</comment>
<evidence type="ECO:0008006" key="3">
    <source>
        <dbReference type="Google" id="ProtNLM"/>
    </source>
</evidence>
<reference evidence="1 2" key="1">
    <citation type="submission" date="2019-09" db="EMBL/GenBank/DDBJ databases">
        <title>Genomes of family Cryomorphaceae.</title>
        <authorList>
            <person name="Bowman J.P."/>
        </authorList>
    </citation>
    <scope>NUCLEOTIDE SEQUENCE [LARGE SCALE GENOMIC DNA]</scope>
    <source>
        <strain evidence="1 2">LMG 25704</strain>
    </source>
</reference>
<sequence length="295" mass="32927">MKRFLIHIASLLIITLLILEIVLQATGWATHSVPKANVDGNFMLKPGETGQFRSGGRGEIDAEFWINPQGYNSAIDYGIWDSSVVHIAIIGDSYIEGLRVDYQNSIGRQLEQLSNTELVVHEYGRSGANLKDYELLTKRAEARGYDAIFVLLNESDLFAELPSFVGMGHKAKPNTPKGFEWQLPYYLNRNQGLSRNFSEVGRNAEKMLEKVGLAGGIECMKSAGPPLDVLSGLSDNVVILYETGRLNASYPKAQGLPYIEIDFGDAPYNYGFDRHWNETGAGICAEYIYNYLKER</sequence>
<protein>
    <recommendedName>
        <fullName evidence="3">SGNH/GDSL hydrolase family protein</fullName>
    </recommendedName>
</protein>
<dbReference type="AlphaFoldDB" id="A0A6N6RLQ8"/>
<dbReference type="OrthoDB" id="1426759at2"/>
<keyword evidence="2" id="KW-1185">Reference proteome</keyword>
<dbReference type="Proteomes" id="UP000468650">
    <property type="component" value="Unassembled WGS sequence"/>
</dbReference>
<organism evidence="1 2">
    <name type="scientific">Phaeocystidibacter luteus</name>
    <dbReference type="NCBI Taxonomy" id="911197"/>
    <lineage>
        <taxon>Bacteria</taxon>
        <taxon>Pseudomonadati</taxon>
        <taxon>Bacteroidota</taxon>
        <taxon>Flavobacteriia</taxon>
        <taxon>Flavobacteriales</taxon>
        <taxon>Phaeocystidibacteraceae</taxon>
        <taxon>Phaeocystidibacter</taxon>
    </lineage>
</organism>
<proteinExistence type="predicted"/>
<name>A0A6N6RLQ8_9FLAO</name>
<accession>A0A6N6RLQ8</accession>
<dbReference type="RefSeq" id="WP_151666077.1">
    <property type="nucleotide sequence ID" value="NZ_WBVO01000001.1"/>
</dbReference>
<dbReference type="GO" id="GO:0016788">
    <property type="term" value="F:hydrolase activity, acting on ester bonds"/>
    <property type="evidence" value="ECO:0007669"/>
    <property type="project" value="UniProtKB-ARBA"/>
</dbReference>
<dbReference type="SUPFAM" id="SSF52266">
    <property type="entry name" value="SGNH hydrolase"/>
    <property type="match status" value="1"/>
</dbReference>
<evidence type="ECO:0000313" key="2">
    <source>
        <dbReference type="Proteomes" id="UP000468650"/>
    </source>
</evidence>
<dbReference type="Gene3D" id="3.40.50.1110">
    <property type="entry name" value="SGNH hydrolase"/>
    <property type="match status" value="1"/>
</dbReference>
<gene>
    <name evidence="1" type="ORF">F8C67_01805</name>
</gene>
<dbReference type="EMBL" id="WBVO01000001">
    <property type="protein sequence ID" value="KAB2814497.1"/>
    <property type="molecule type" value="Genomic_DNA"/>
</dbReference>
<evidence type="ECO:0000313" key="1">
    <source>
        <dbReference type="EMBL" id="KAB2814497.1"/>
    </source>
</evidence>